<reference evidence="3 4" key="1">
    <citation type="submission" date="2010-06" db="EMBL/GenBank/DDBJ databases">
        <title>Complete sequence chromosome of Methanohalobium evestigatum Z-7303.</title>
        <authorList>
            <consortium name="US DOE Joint Genome Institute"/>
            <person name="Lucas S."/>
            <person name="Copeland A."/>
            <person name="Lapidus A."/>
            <person name="Cheng J.-F."/>
            <person name="Bruce D."/>
            <person name="Goodwin L."/>
            <person name="Pitluck S."/>
            <person name="Saunders E."/>
            <person name="Detter J.C."/>
            <person name="Han C."/>
            <person name="Tapia R."/>
            <person name="Land M."/>
            <person name="Hauser L."/>
            <person name="Kyrpides N."/>
            <person name="Mikhailova N."/>
            <person name="Sieprawska-Lupa M."/>
            <person name="Whitman W.B."/>
            <person name="Anderson I."/>
            <person name="Woyke T."/>
        </authorList>
    </citation>
    <scope>NUCLEOTIDE SEQUENCE [LARGE SCALE GENOMIC DNA]</scope>
    <source>
        <strain evidence="4">ATCC BAA-1072 / DSM 3721 / NBRC 107634 / OCM 161 / Z-7303</strain>
    </source>
</reference>
<dbReference type="GO" id="GO:0000105">
    <property type="term" value="P:L-histidine biosynthetic process"/>
    <property type="evidence" value="ECO:0007669"/>
    <property type="project" value="UniProtKB-KW"/>
</dbReference>
<dbReference type="RefSeq" id="WP_013194483.1">
    <property type="nucleotide sequence ID" value="NC_014253.1"/>
</dbReference>
<keyword evidence="2" id="KW-0028">Amino-acid biosynthesis</keyword>
<dbReference type="GO" id="GO:0005737">
    <property type="term" value="C:cytoplasm"/>
    <property type="evidence" value="ECO:0007669"/>
    <property type="project" value="TreeGrafter"/>
</dbReference>
<dbReference type="PANTHER" id="PTHR43090">
    <property type="entry name" value="1-(5-PHOSPHORIBOSYL)-5-[(5-PHOSPHORIBOSYLAMINO)METHYLIDENEAMINO] IMIDAZOLE-4-CARBOXAMIDE ISOMERASE"/>
    <property type="match status" value="1"/>
</dbReference>
<proteinExistence type="inferred from homology"/>
<dbReference type="Pfam" id="PF00977">
    <property type="entry name" value="His_biosynth"/>
    <property type="match status" value="1"/>
</dbReference>
<dbReference type="GeneID" id="9346658"/>
<dbReference type="PANTHER" id="PTHR43090:SF2">
    <property type="entry name" value="1-(5-PHOSPHORIBOSYL)-5-[(5-PHOSPHORIBOSYLAMINO)METHYLIDENEAMINO] IMIDAZOLE-4-CARBOXAMIDE ISOMERASE"/>
    <property type="match status" value="1"/>
</dbReference>
<dbReference type="InterPro" id="IPR011060">
    <property type="entry name" value="RibuloseP-bd_barrel"/>
</dbReference>
<organism evidence="3 4">
    <name type="scientific">Methanohalobium evestigatum (strain ATCC BAA-1072 / DSM 3721 / NBRC 107634 / OCM 161 / Z-7303)</name>
    <dbReference type="NCBI Taxonomy" id="644295"/>
    <lineage>
        <taxon>Archaea</taxon>
        <taxon>Methanobacteriati</taxon>
        <taxon>Methanobacteriota</taxon>
        <taxon>Stenosarchaea group</taxon>
        <taxon>Methanomicrobia</taxon>
        <taxon>Methanosarcinales</taxon>
        <taxon>Methanosarcinaceae</taxon>
        <taxon>Methanohalobium</taxon>
    </lineage>
</organism>
<gene>
    <name evidence="3" type="ordered locus">Metev_1028</name>
</gene>
<protein>
    <submittedName>
        <fullName evidence="3">Histidine biosynthesis protein</fullName>
    </submittedName>
</protein>
<dbReference type="GO" id="GO:0000162">
    <property type="term" value="P:L-tryptophan biosynthetic process"/>
    <property type="evidence" value="ECO:0007669"/>
    <property type="project" value="TreeGrafter"/>
</dbReference>
<evidence type="ECO:0000256" key="2">
    <source>
        <dbReference type="RuleBase" id="RU003657"/>
    </source>
</evidence>
<dbReference type="HOGENOM" id="CLU_048577_2_0_2"/>
<dbReference type="Gene3D" id="3.20.20.70">
    <property type="entry name" value="Aldolase class I"/>
    <property type="match status" value="1"/>
</dbReference>
<dbReference type="InterPro" id="IPR006062">
    <property type="entry name" value="His_biosynth"/>
</dbReference>
<evidence type="ECO:0000256" key="1">
    <source>
        <dbReference type="ARBA" id="ARBA00009667"/>
    </source>
</evidence>
<dbReference type="KEGG" id="mev:Metev_1028"/>
<sequence length="235" mass="25641">MFRMVLVLDIYNRNVVHAKGGDRKHYHPINQTSKICNSSNPIEIIETVRPKEVYAADLNILQGTGSCNTNYEVISSISEKTSTMVDMGITSFNDISDALSIADKIVLGTETASIDVISKAAYYYPGRINVSIDKKDNKILKTDPDIPDNPFEIIKILNDVNIQDVIVLDMDSVGTSSGVDSEFLSNVVSCSKHDILLGGGVRDVDDIETLKNAGVKGALVATALHNRSIPVEMVR</sequence>
<dbReference type="OrthoDB" id="146815at2157"/>
<dbReference type="SUPFAM" id="SSF51366">
    <property type="entry name" value="Ribulose-phoshate binding barrel"/>
    <property type="match status" value="1"/>
</dbReference>
<dbReference type="AlphaFoldDB" id="D7E7G7"/>
<dbReference type="EMBL" id="CP002069">
    <property type="protein sequence ID" value="ADI73916.1"/>
    <property type="molecule type" value="Genomic_DNA"/>
</dbReference>
<comment type="similarity">
    <text evidence="1 2">Belongs to the HisA/HisF family.</text>
</comment>
<dbReference type="Proteomes" id="UP000000391">
    <property type="component" value="Chromosome"/>
</dbReference>
<evidence type="ECO:0000313" key="3">
    <source>
        <dbReference type="EMBL" id="ADI73916.1"/>
    </source>
</evidence>
<evidence type="ECO:0000313" key="4">
    <source>
        <dbReference type="Proteomes" id="UP000000391"/>
    </source>
</evidence>
<dbReference type="InterPro" id="IPR013785">
    <property type="entry name" value="Aldolase_TIM"/>
</dbReference>
<dbReference type="InterPro" id="IPR044524">
    <property type="entry name" value="Isoase_HisA-like"/>
</dbReference>
<dbReference type="GO" id="GO:0003949">
    <property type="term" value="F:1-(5-phosphoribosyl)-5-[(5-phosphoribosylamino)methylideneamino]imidazole-4-carboxamide isomerase activity"/>
    <property type="evidence" value="ECO:0007669"/>
    <property type="project" value="InterPro"/>
</dbReference>
<keyword evidence="4" id="KW-1185">Reference proteome</keyword>
<keyword evidence="2" id="KW-0368">Histidine biosynthesis</keyword>
<name>D7E7G7_METEZ</name>
<dbReference type="CDD" id="cd04723">
    <property type="entry name" value="HisA_HisF"/>
    <property type="match status" value="1"/>
</dbReference>
<dbReference type="STRING" id="644295.Metev_1028"/>
<accession>D7E7G7</accession>